<sequence length="102" mass="11392">MLGVTVLVFLFLSSGLGGSGVSAGSTQGPNWKRAKQNGIPKYYYEPDTTKYCMWWLDNTDGDWTCQRIEEELEISMIDFHEWSAVSDTGKEWDGGYGDGHGD</sequence>
<evidence type="ECO:0000313" key="3">
    <source>
        <dbReference type="Proteomes" id="UP001174936"/>
    </source>
</evidence>
<dbReference type="Proteomes" id="UP001174936">
    <property type="component" value="Unassembled WGS sequence"/>
</dbReference>
<evidence type="ECO:0000313" key="2">
    <source>
        <dbReference type="EMBL" id="KAK0639891.1"/>
    </source>
</evidence>
<organism evidence="2 3">
    <name type="scientific">Cercophora newfieldiana</name>
    <dbReference type="NCBI Taxonomy" id="92897"/>
    <lineage>
        <taxon>Eukaryota</taxon>
        <taxon>Fungi</taxon>
        <taxon>Dikarya</taxon>
        <taxon>Ascomycota</taxon>
        <taxon>Pezizomycotina</taxon>
        <taxon>Sordariomycetes</taxon>
        <taxon>Sordariomycetidae</taxon>
        <taxon>Sordariales</taxon>
        <taxon>Lasiosphaeriaceae</taxon>
        <taxon>Cercophora</taxon>
    </lineage>
</organism>
<name>A0AA40CIB5_9PEZI</name>
<dbReference type="EMBL" id="JAULSV010000007">
    <property type="protein sequence ID" value="KAK0639891.1"/>
    <property type="molecule type" value="Genomic_DNA"/>
</dbReference>
<protein>
    <submittedName>
        <fullName evidence="2">Uncharacterized protein</fullName>
    </submittedName>
</protein>
<proteinExistence type="predicted"/>
<keyword evidence="1" id="KW-0732">Signal</keyword>
<dbReference type="AlphaFoldDB" id="A0AA40CIB5"/>
<comment type="caution">
    <text evidence="2">The sequence shown here is derived from an EMBL/GenBank/DDBJ whole genome shotgun (WGS) entry which is preliminary data.</text>
</comment>
<accession>A0AA40CIB5</accession>
<reference evidence="2" key="1">
    <citation type="submission" date="2023-06" db="EMBL/GenBank/DDBJ databases">
        <title>Genome-scale phylogeny and comparative genomics of the fungal order Sordariales.</title>
        <authorList>
            <consortium name="Lawrence Berkeley National Laboratory"/>
            <person name="Hensen N."/>
            <person name="Bonometti L."/>
            <person name="Westerberg I."/>
            <person name="Brannstrom I.O."/>
            <person name="Guillou S."/>
            <person name="Cros-Aarteil S."/>
            <person name="Calhoun S."/>
            <person name="Haridas S."/>
            <person name="Kuo A."/>
            <person name="Mondo S."/>
            <person name="Pangilinan J."/>
            <person name="Riley R."/>
            <person name="Labutti K."/>
            <person name="Andreopoulos B."/>
            <person name="Lipzen A."/>
            <person name="Chen C."/>
            <person name="Yanf M."/>
            <person name="Daum C."/>
            <person name="Ng V."/>
            <person name="Clum A."/>
            <person name="Steindorff A."/>
            <person name="Ohm R."/>
            <person name="Martin F."/>
            <person name="Silar P."/>
            <person name="Natvig D."/>
            <person name="Lalanne C."/>
            <person name="Gautier V."/>
            <person name="Ament-Velasquez S.L."/>
            <person name="Kruys A."/>
            <person name="Hutchinson M.I."/>
            <person name="Powell A.J."/>
            <person name="Barry K."/>
            <person name="Miller A.N."/>
            <person name="Grigoriev I.V."/>
            <person name="Debuchy R."/>
            <person name="Gladieux P."/>
            <person name="Thoren M.H."/>
            <person name="Johannesson H."/>
        </authorList>
    </citation>
    <scope>NUCLEOTIDE SEQUENCE</scope>
    <source>
        <strain evidence="2">SMH2532-1</strain>
    </source>
</reference>
<feature type="signal peptide" evidence="1">
    <location>
        <begin position="1"/>
        <end position="18"/>
    </location>
</feature>
<evidence type="ECO:0000256" key="1">
    <source>
        <dbReference type="SAM" id="SignalP"/>
    </source>
</evidence>
<keyword evidence="3" id="KW-1185">Reference proteome</keyword>
<gene>
    <name evidence="2" type="ORF">B0T16DRAFT_395534</name>
</gene>
<feature type="chain" id="PRO_5041251388" evidence="1">
    <location>
        <begin position="19"/>
        <end position="102"/>
    </location>
</feature>